<name>A0AAW2LFD8_9LAMI</name>
<dbReference type="EMBL" id="JACGWK010000014">
    <property type="protein sequence ID" value="KAL0317110.1"/>
    <property type="molecule type" value="Genomic_DNA"/>
</dbReference>
<proteinExistence type="predicted"/>
<evidence type="ECO:0000259" key="1">
    <source>
        <dbReference type="Pfam" id="PF14392"/>
    </source>
</evidence>
<protein>
    <recommendedName>
        <fullName evidence="1">Zinc knuckle CX2CX4HX4C domain-containing protein</fullName>
    </recommendedName>
</protein>
<dbReference type="PANTHER" id="PTHR31286:SF153">
    <property type="entry name" value="DUF4283 DOMAIN PROTEIN"/>
    <property type="match status" value="1"/>
</dbReference>
<dbReference type="PANTHER" id="PTHR31286">
    <property type="entry name" value="GLYCINE-RICH CELL WALL STRUCTURAL PROTEIN 1.8-LIKE"/>
    <property type="match status" value="1"/>
</dbReference>
<feature type="domain" description="Zinc knuckle CX2CX4HX4C" evidence="1">
    <location>
        <begin position="110"/>
        <end position="157"/>
    </location>
</feature>
<dbReference type="InterPro" id="IPR040256">
    <property type="entry name" value="At4g02000-like"/>
</dbReference>
<sequence length="272" mass="30470">MDSGLNGLKSALSLTELEDAGVVIASSLWYSDSDSYDLYLVGRILSSRAFHADALKSTLLLAFNPVRGMDLKPLEGNRLLLKFNHIVDRNRVLDSAGHVWGSHMRIWASVDVTKPLRRVLKLQTTLGDEQLLYFTYEKLPNFCYLCGCLGHLSKFCELRFSEDFVDPGDATPFGPWLRATNIPTGRNCNAVGNRILPTPLFHLPPHKFHSKPAPGPSRVLFLAGLLYSVLFPPMLPHRPLSSHNLYISPLAQLKILAPPSPIQKFIRRYPLL</sequence>
<gene>
    <name evidence="2" type="ORF">Sangu_2125300</name>
</gene>
<dbReference type="AlphaFoldDB" id="A0AAW2LFD8"/>
<dbReference type="InterPro" id="IPR025836">
    <property type="entry name" value="Zn_knuckle_CX2CX4HX4C"/>
</dbReference>
<organism evidence="2">
    <name type="scientific">Sesamum angustifolium</name>
    <dbReference type="NCBI Taxonomy" id="2727405"/>
    <lineage>
        <taxon>Eukaryota</taxon>
        <taxon>Viridiplantae</taxon>
        <taxon>Streptophyta</taxon>
        <taxon>Embryophyta</taxon>
        <taxon>Tracheophyta</taxon>
        <taxon>Spermatophyta</taxon>
        <taxon>Magnoliopsida</taxon>
        <taxon>eudicotyledons</taxon>
        <taxon>Gunneridae</taxon>
        <taxon>Pentapetalae</taxon>
        <taxon>asterids</taxon>
        <taxon>lamiids</taxon>
        <taxon>Lamiales</taxon>
        <taxon>Pedaliaceae</taxon>
        <taxon>Sesamum</taxon>
    </lineage>
</organism>
<dbReference type="Pfam" id="PF14392">
    <property type="entry name" value="zf-CCHC_4"/>
    <property type="match status" value="1"/>
</dbReference>
<reference evidence="2" key="1">
    <citation type="submission" date="2020-06" db="EMBL/GenBank/DDBJ databases">
        <authorList>
            <person name="Li T."/>
            <person name="Hu X."/>
            <person name="Zhang T."/>
            <person name="Song X."/>
            <person name="Zhang H."/>
            <person name="Dai N."/>
            <person name="Sheng W."/>
            <person name="Hou X."/>
            <person name="Wei L."/>
        </authorList>
    </citation>
    <scope>NUCLEOTIDE SEQUENCE</scope>
    <source>
        <strain evidence="2">G01</strain>
        <tissue evidence="2">Leaf</tissue>
    </source>
</reference>
<comment type="caution">
    <text evidence="2">The sequence shown here is derived from an EMBL/GenBank/DDBJ whole genome shotgun (WGS) entry which is preliminary data.</text>
</comment>
<reference evidence="2" key="2">
    <citation type="journal article" date="2024" name="Plant">
        <title>Genomic evolution and insights into agronomic trait innovations of Sesamum species.</title>
        <authorList>
            <person name="Miao H."/>
            <person name="Wang L."/>
            <person name="Qu L."/>
            <person name="Liu H."/>
            <person name="Sun Y."/>
            <person name="Le M."/>
            <person name="Wang Q."/>
            <person name="Wei S."/>
            <person name="Zheng Y."/>
            <person name="Lin W."/>
            <person name="Duan Y."/>
            <person name="Cao H."/>
            <person name="Xiong S."/>
            <person name="Wang X."/>
            <person name="Wei L."/>
            <person name="Li C."/>
            <person name="Ma Q."/>
            <person name="Ju M."/>
            <person name="Zhao R."/>
            <person name="Li G."/>
            <person name="Mu C."/>
            <person name="Tian Q."/>
            <person name="Mei H."/>
            <person name="Zhang T."/>
            <person name="Gao T."/>
            <person name="Zhang H."/>
        </authorList>
    </citation>
    <scope>NUCLEOTIDE SEQUENCE</scope>
    <source>
        <strain evidence="2">G01</strain>
    </source>
</reference>
<accession>A0AAW2LFD8</accession>
<evidence type="ECO:0000313" key="2">
    <source>
        <dbReference type="EMBL" id="KAL0317110.1"/>
    </source>
</evidence>